<evidence type="ECO:0000313" key="5">
    <source>
        <dbReference type="EMBL" id="AVT50776.1"/>
    </source>
</evidence>
<dbReference type="Pfam" id="PF03277">
    <property type="entry name" value="Herpes_UL4"/>
    <property type="match status" value="1"/>
</dbReference>
<protein>
    <submittedName>
        <fullName evidence="5">Nuclear protein UL4</fullName>
    </submittedName>
</protein>
<evidence type="ECO:0000256" key="4">
    <source>
        <dbReference type="SAM" id="MobiDB-lite"/>
    </source>
</evidence>
<evidence type="ECO:0000256" key="3">
    <source>
        <dbReference type="ARBA" id="ARBA00022562"/>
    </source>
</evidence>
<sequence>MALAAPGPGTTLIAYSLYEIKMAPPWAVPHCEQLVCECAAGDRSVAVGGGLACDALPAGALVVQHGPVATLVAVDCGPEYCSYAFTHTGGARSPLSLREGSVFVVPFDGWEAADRARRLRSRARGLLAVYLGARRDIHVTITVYGQSPEAPAAADPPPAAGDVLEAILRESEIRDCDAYPPAPPPPSPASPPLLLPSLPPPGGAARNDRQ</sequence>
<dbReference type="KEGG" id="vg:80531968"/>
<dbReference type="InterPro" id="IPR004958">
    <property type="entry name" value="Herpes_UL4"/>
</dbReference>
<comment type="similarity">
    <text evidence="2">Belongs to the alphaherpesvirinae HHV-1 UL4 family.</text>
</comment>
<reference evidence="5 6" key="1">
    <citation type="submission" date="2018-03" db="EMBL/GenBank/DDBJ databases">
        <title>Cervid herpesvirus genomes.</title>
        <authorList>
            <person name="Das Neves C.G."/>
            <person name="Davison A.J."/>
        </authorList>
    </citation>
    <scope>NUCLEOTIDE SEQUENCE [LARGE SCALE GENOMIC DNA]</scope>
    <source>
        <strain evidence="5 6">Norway</strain>
    </source>
</reference>
<gene>
    <name evidence="5" type="primary">UL4</name>
</gene>
<dbReference type="Proteomes" id="UP000326033">
    <property type="component" value="Segment"/>
</dbReference>
<keyword evidence="3" id="KW-1048">Host nucleus</keyword>
<evidence type="ECO:0000256" key="1">
    <source>
        <dbReference type="ARBA" id="ARBA00004147"/>
    </source>
</evidence>
<keyword evidence="6" id="KW-1185">Reference proteome</keyword>
<evidence type="ECO:0000256" key="2">
    <source>
        <dbReference type="ARBA" id="ARBA00010784"/>
    </source>
</evidence>
<accession>A0A455JN89</accession>
<dbReference type="GeneID" id="80531968"/>
<organism evidence="5 6">
    <name type="scientific">Cervid alphaherpesvirus 2</name>
    <dbReference type="NCBI Taxonomy" id="365327"/>
    <lineage>
        <taxon>Viruses</taxon>
        <taxon>Duplodnaviria</taxon>
        <taxon>Heunggongvirae</taxon>
        <taxon>Peploviricota</taxon>
        <taxon>Herviviricetes</taxon>
        <taxon>Herpesvirales</taxon>
        <taxon>Orthoherpesviridae</taxon>
        <taxon>Alphaherpesvirinae</taxon>
        <taxon>Varicellovirus</taxon>
        <taxon>Varicellovirus cervidalpha2</taxon>
    </lineage>
</organism>
<feature type="region of interest" description="Disordered" evidence="4">
    <location>
        <begin position="174"/>
        <end position="210"/>
    </location>
</feature>
<name>A0A455JN89_9ALPH</name>
<feature type="compositionally biased region" description="Pro residues" evidence="4">
    <location>
        <begin position="180"/>
        <end position="202"/>
    </location>
</feature>
<dbReference type="RefSeq" id="YP_010794952.1">
    <property type="nucleotide sequence ID" value="NC_075563.1"/>
</dbReference>
<dbReference type="EMBL" id="MH036943">
    <property type="protein sequence ID" value="AVT50776.1"/>
    <property type="molecule type" value="Genomic_DNA"/>
</dbReference>
<comment type="subcellular location">
    <subcellularLocation>
        <location evidence="1">Host nucleus</location>
    </subcellularLocation>
</comment>
<evidence type="ECO:0000313" key="6">
    <source>
        <dbReference type="Proteomes" id="UP000326033"/>
    </source>
</evidence>
<proteinExistence type="inferred from homology"/>
<dbReference type="GO" id="GO:0042025">
    <property type="term" value="C:host cell nucleus"/>
    <property type="evidence" value="ECO:0007669"/>
    <property type="project" value="UniProtKB-SubCell"/>
</dbReference>